<feature type="domain" description="NAD-dependent epimerase/dehydratase" evidence="1">
    <location>
        <begin position="4"/>
        <end position="224"/>
    </location>
</feature>
<dbReference type="Gene3D" id="3.40.50.720">
    <property type="entry name" value="NAD(P)-binding Rossmann-like Domain"/>
    <property type="match status" value="1"/>
</dbReference>
<dbReference type="SUPFAM" id="SSF51735">
    <property type="entry name" value="NAD(P)-binding Rossmann-fold domains"/>
    <property type="match status" value="1"/>
</dbReference>
<dbReference type="InterPro" id="IPR036291">
    <property type="entry name" value="NAD(P)-bd_dom_sf"/>
</dbReference>
<dbReference type="Proteomes" id="UP000231019">
    <property type="component" value="Unassembled WGS sequence"/>
</dbReference>
<dbReference type="GO" id="GO:0005737">
    <property type="term" value="C:cytoplasm"/>
    <property type="evidence" value="ECO:0007669"/>
    <property type="project" value="TreeGrafter"/>
</dbReference>
<proteinExistence type="predicted"/>
<dbReference type="EMBL" id="PFFQ01000061">
    <property type="protein sequence ID" value="PIW14290.1"/>
    <property type="molecule type" value="Genomic_DNA"/>
</dbReference>
<dbReference type="PANTHER" id="PTHR48079:SF6">
    <property type="entry name" value="NAD(P)-BINDING DOMAIN-CONTAINING PROTEIN-RELATED"/>
    <property type="match status" value="1"/>
</dbReference>
<dbReference type="Pfam" id="PF01370">
    <property type="entry name" value="Epimerase"/>
    <property type="match status" value="1"/>
</dbReference>
<dbReference type="PANTHER" id="PTHR48079">
    <property type="entry name" value="PROTEIN YEEZ"/>
    <property type="match status" value="1"/>
</dbReference>
<organism evidence="2 3">
    <name type="scientific">bacterium (Candidatus Blackallbacteria) CG17_big_fil_post_rev_8_21_14_2_50_48_46</name>
    <dbReference type="NCBI Taxonomy" id="2014261"/>
    <lineage>
        <taxon>Bacteria</taxon>
        <taxon>Candidatus Blackallbacteria</taxon>
    </lineage>
</organism>
<dbReference type="GO" id="GO:0004029">
    <property type="term" value="F:aldehyde dehydrogenase (NAD+) activity"/>
    <property type="evidence" value="ECO:0007669"/>
    <property type="project" value="TreeGrafter"/>
</dbReference>
<reference evidence="2 3" key="1">
    <citation type="submission" date="2017-09" db="EMBL/GenBank/DDBJ databases">
        <title>Depth-based differentiation of microbial function through sediment-hosted aquifers and enrichment of novel symbionts in the deep terrestrial subsurface.</title>
        <authorList>
            <person name="Probst A.J."/>
            <person name="Ladd B."/>
            <person name="Jarett J.K."/>
            <person name="Geller-Mcgrath D.E."/>
            <person name="Sieber C.M."/>
            <person name="Emerson J.B."/>
            <person name="Anantharaman K."/>
            <person name="Thomas B.C."/>
            <person name="Malmstrom R."/>
            <person name="Stieglmeier M."/>
            <person name="Klingl A."/>
            <person name="Woyke T."/>
            <person name="Ryan C.M."/>
            <person name="Banfield J.F."/>
        </authorList>
    </citation>
    <scope>NUCLEOTIDE SEQUENCE [LARGE SCALE GENOMIC DNA]</scope>
    <source>
        <strain evidence="2">CG17_big_fil_post_rev_8_21_14_2_50_48_46</strain>
    </source>
</reference>
<name>A0A2M7FYX0_9BACT</name>
<evidence type="ECO:0000313" key="2">
    <source>
        <dbReference type="EMBL" id="PIW14290.1"/>
    </source>
</evidence>
<dbReference type="AlphaFoldDB" id="A0A2M7FYX0"/>
<protein>
    <recommendedName>
        <fullName evidence="1">NAD-dependent epimerase/dehydratase domain-containing protein</fullName>
    </recommendedName>
</protein>
<sequence>MTKIFLTGATGCVGSYVLSSLLADSDFQIQALVRTPEKIPADLRGHSRLKILKGDLADLNAFEKELKEAEYLIHTAVAWGESAAYALNFKQTRLLFESLNPLICRRIFYFSTASLLGAQQRFFPRCFFAGTDYIRSKAALHCYLQETTALPPLSVLYPTVILGGDSNHTFSAAGQGLKDLPEWMPWLRFLRIQGLFHWIHAADIAQMLVYWLKQGTAGTEMVLGNPAQTVGEVLAELSAYCDLAPVYQVPLEPFLPLLTALLSGQMNDWDRYSLRARNLEYSAFYPARLGLFSEHASLQQVLRTMGIAKMKKAP</sequence>
<gene>
    <name evidence="2" type="ORF">COW36_21990</name>
</gene>
<dbReference type="InterPro" id="IPR001509">
    <property type="entry name" value="Epimerase_deHydtase"/>
</dbReference>
<dbReference type="InterPro" id="IPR051783">
    <property type="entry name" value="NAD(P)-dependent_oxidoreduct"/>
</dbReference>
<evidence type="ECO:0000259" key="1">
    <source>
        <dbReference type="Pfam" id="PF01370"/>
    </source>
</evidence>
<comment type="caution">
    <text evidence="2">The sequence shown here is derived from an EMBL/GenBank/DDBJ whole genome shotgun (WGS) entry which is preliminary data.</text>
</comment>
<accession>A0A2M7FYX0</accession>
<evidence type="ECO:0000313" key="3">
    <source>
        <dbReference type="Proteomes" id="UP000231019"/>
    </source>
</evidence>